<evidence type="ECO:0000256" key="2">
    <source>
        <dbReference type="ARBA" id="ARBA00023043"/>
    </source>
</evidence>
<dbReference type="SUPFAM" id="SSF48403">
    <property type="entry name" value="Ankyrin repeat"/>
    <property type="match status" value="1"/>
</dbReference>
<dbReference type="Proteomes" id="UP000039324">
    <property type="component" value="Unassembled WGS sequence"/>
</dbReference>
<evidence type="ECO:0000313" key="5">
    <source>
        <dbReference type="EMBL" id="CEP02287.1"/>
    </source>
</evidence>
<organism evidence="5 6">
    <name type="scientific">Plasmodiophora brassicae</name>
    <name type="common">Clubroot disease agent</name>
    <dbReference type="NCBI Taxonomy" id="37360"/>
    <lineage>
        <taxon>Eukaryota</taxon>
        <taxon>Sar</taxon>
        <taxon>Rhizaria</taxon>
        <taxon>Endomyxa</taxon>
        <taxon>Phytomyxea</taxon>
        <taxon>Plasmodiophorida</taxon>
        <taxon>Plasmodiophoridae</taxon>
        <taxon>Plasmodiophora</taxon>
    </lineage>
</organism>
<dbReference type="InterPro" id="IPR002110">
    <property type="entry name" value="Ankyrin_rpt"/>
</dbReference>
<feature type="repeat" description="ANK" evidence="3">
    <location>
        <begin position="273"/>
        <end position="306"/>
    </location>
</feature>
<keyword evidence="1" id="KW-0677">Repeat</keyword>
<feature type="repeat" description="ANK" evidence="3">
    <location>
        <begin position="307"/>
        <end position="340"/>
    </location>
</feature>
<keyword evidence="4" id="KW-0732">Signal</keyword>
<feature type="chain" id="PRO_5005193610" evidence="4">
    <location>
        <begin position="27"/>
        <end position="407"/>
    </location>
</feature>
<dbReference type="InterPro" id="IPR036770">
    <property type="entry name" value="Ankyrin_rpt-contain_sf"/>
</dbReference>
<evidence type="ECO:0000256" key="1">
    <source>
        <dbReference type="ARBA" id="ARBA00022737"/>
    </source>
</evidence>
<protein>
    <submittedName>
        <fullName evidence="5">Uncharacterized protein</fullName>
    </submittedName>
</protein>
<evidence type="ECO:0000313" key="6">
    <source>
        <dbReference type="Proteomes" id="UP000039324"/>
    </source>
</evidence>
<dbReference type="AlphaFoldDB" id="A0A0G4J453"/>
<dbReference type="Gene3D" id="1.25.40.20">
    <property type="entry name" value="Ankyrin repeat-containing domain"/>
    <property type="match status" value="2"/>
</dbReference>
<dbReference type="Pfam" id="PF00023">
    <property type="entry name" value="Ank"/>
    <property type="match status" value="1"/>
</dbReference>
<dbReference type="OrthoDB" id="598775at2759"/>
<dbReference type="EMBL" id="CDSF01000123">
    <property type="protein sequence ID" value="CEP02287.1"/>
    <property type="molecule type" value="Genomic_DNA"/>
</dbReference>
<evidence type="ECO:0000256" key="3">
    <source>
        <dbReference type="PROSITE-ProRule" id="PRU00023"/>
    </source>
</evidence>
<dbReference type="STRING" id="37360.A0A0G4J453"/>
<keyword evidence="2 3" id="KW-0040">ANK repeat</keyword>
<feature type="signal peptide" evidence="4">
    <location>
        <begin position="1"/>
        <end position="26"/>
    </location>
</feature>
<reference evidence="5 6" key="1">
    <citation type="submission" date="2015-02" db="EMBL/GenBank/DDBJ databases">
        <authorList>
            <person name="Chooi Y.-H."/>
        </authorList>
    </citation>
    <scope>NUCLEOTIDE SEQUENCE [LARGE SCALE GENOMIC DNA]</scope>
    <source>
        <strain evidence="5">E3</strain>
    </source>
</reference>
<dbReference type="Pfam" id="PF12796">
    <property type="entry name" value="Ank_2"/>
    <property type="match status" value="1"/>
</dbReference>
<gene>
    <name evidence="5" type="ORF">PBRA_008871</name>
</gene>
<dbReference type="PANTHER" id="PTHR24198:SF165">
    <property type="entry name" value="ANKYRIN REPEAT-CONTAINING PROTEIN-RELATED"/>
    <property type="match status" value="1"/>
</dbReference>
<accession>A0A0G4J453</accession>
<dbReference type="PROSITE" id="PS50088">
    <property type="entry name" value="ANK_REPEAT"/>
    <property type="match status" value="3"/>
</dbReference>
<evidence type="ECO:0000256" key="4">
    <source>
        <dbReference type="SAM" id="SignalP"/>
    </source>
</evidence>
<dbReference type="SMART" id="SM00248">
    <property type="entry name" value="ANK"/>
    <property type="match status" value="4"/>
</dbReference>
<dbReference type="PANTHER" id="PTHR24198">
    <property type="entry name" value="ANKYRIN REPEAT AND PROTEIN KINASE DOMAIN-CONTAINING PROTEIN"/>
    <property type="match status" value="1"/>
</dbReference>
<feature type="repeat" description="ANK" evidence="3">
    <location>
        <begin position="238"/>
        <end position="259"/>
    </location>
</feature>
<proteinExistence type="predicted"/>
<keyword evidence="6" id="KW-1185">Reference proteome</keyword>
<sequence length="407" mass="44936">MHKQPRPGAMLFSIVPFALLISAVAAVTTRRPDDGALQIVHNASASTEHCPMLKRAIEDVAEGAPDALQTIAHNERLVIIDYIHVAEANGAQAASRMIQERFNAMNTTDQRLLLSAVHRLGMGSMATDIMSTKRTWADIAAIRDMLHDDADAFWFVMDCSPVLARLRQMVQKDTQATIVKQVHDLVAYGGNASFVTDTLWDKEFSLLHRAACNGEDMVIELLARCPGVDINSNNCRDYWWTPLHLAALRGHTQVARTLLATPGIDTNNARQYHKMTPLHVAAFSGCSNITQLLLKSTGIKINERDHRGLTPLHWAARKGHVANVDMLLQVDGVSVDALTHANETALDLAKSQYRHDVVAMLQEKRLQAGSETAIDLAAREQREDVAAAQRRQAAGVFGRLMTKIRNL</sequence>
<name>A0A0G4J453_PLABS</name>
<dbReference type="PROSITE" id="PS50297">
    <property type="entry name" value="ANK_REP_REGION"/>
    <property type="match status" value="2"/>
</dbReference>